<keyword evidence="3 5" id="KW-1133">Transmembrane helix</keyword>
<dbReference type="InterPro" id="IPR002657">
    <property type="entry name" value="BilAc:Na_symport/Acr3"/>
</dbReference>
<keyword evidence="4 5" id="KW-0472">Membrane</keyword>
<keyword evidence="7" id="KW-1185">Reference proteome</keyword>
<feature type="transmembrane region" description="Helical" evidence="5">
    <location>
        <begin position="37"/>
        <end position="62"/>
    </location>
</feature>
<name>A0ABS5W3P8_9SPHN</name>
<evidence type="ECO:0008006" key="8">
    <source>
        <dbReference type="Google" id="ProtNLM"/>
    </source>
</evidence>
<feature type="transmembrane region" description="Helical" evidence="5">
    <location>
        <begin position="189"/>
        <end position="212"/>
    </location>
</feature>
<sequence>MSPINLVVQGSLLLLVFTVGLQGRFYDFLLVIRQPRLFLSGVLVVNVIVPIVAVLIVFLFPIALMTKAGLIAMAIAPMAPFLPGKMLKTGAGHEFAVGLYATLIVTAILIVPASIWAVGAFTHREVDLPVGALAWFVFTTVLLPLLAGMLVARLWPAIAPRLAKIGTIAAYVVLVPVVLFLLVKSGGELAGLLGDGTLAAIIITVLIGMVAGHALGGPEPVTRLAMSQAAVTRHPGIAGLIVQANGVDKAAMLAVILFLLVSLVLSTLYGKWILPRDAAAAARANGELQK</sequence>
<evidence type="ECO:0000256" key="4">
    <source>
        <dbReference type="ARBA" id="ARBA00023136"/>
    </source>
</evidence>
<evidence type="ECO:0000313" key="7">
    <source>
        <dbReference type="Proteomes" id="UP000811255"/>
    </source>
</evidence>
<evidence type="ECO:0000313" key="6">
    <source>
        <dbReference type="EMBL" id="MBT2134375.1"/>
    </source>
</evidence>
<organism evidence="6 7">
    <name type="scientific">Croceibacterium selenioxidans</name>
    <dbReference type="NCBI Taxonomy" id="2838833"/>
    <lineage>
        <taxon>Bacteria</taxon>
        <taxon>Pseudomonadati</taxon>
        <taxon>Pseudomonadota</taxon>
        <taxon>Alphaproteobacteria</taxon>
        <taxon>Sphingomonadales</taxon>
        <taxon>Erythrobacteraceae</taxon>
        <taxon>Croceibacterium</taxon>
    </lineage>
</organism>
<dbReference type="InterPro" id="IPR038770">
    <property type="entry name" value="Na+/solute_symporter_sf"/>
</dbReference>
<dbReference type="RefSeq" id="WP_214535695.1">
    <property type="nucleotide sequence ID" value="NZ_JAHFVK010000001.1"/>
</dbReference>
<feature type="transmembrane region" description="Helical" evidence="5">
    <location>
        <begin position="133"/>
        <end position="155"/>
    </location>
</feature>
<accession>A0ABS5W3P8</accession>
<proteinExistence type="predicted"/>
<evidence type="ECO:0000256" key="2">
    <source>
        <dbReference type="ARBA" id="ARBA00022692"/>
    </source>
</evidence>
<dbReference type="Gene3D" id="1.20.1530.20">
    <property type="match status" value="1"/>
</dbReference>
<feature type="transmembrane region" description="Helical" evidence="5">
    <location>
        <begin position="99"/>
        <end position="121"/>
    </location>
</feature>
<feature type="transmembrane region" description="Helical" evidence="5">
    <location>
        <begin position="250"/>
        <end position="269"/>
    </location>
</feature>
<keyword evidence="2 5" id="KW-0812">Transmembrane</keyword>
<protein>
    <recommendedName>
        <fullName evidence="8">Na+-dependent transporter</fullName>
    </recommendedName>
</protein>
<dbReference type="Proteomes" id="UP000811255">
    <property type="component" value="Unassembled WGS sequence"/>
</dbReference>
<evidence type="ECO:0000256" key="3">
    <source>
        <dbReference type="ARBA" id="ARBA00022989"/>
    </source>
</evidence>
<evidence type="ECO:0000256" key="1">
    <source>
        <dbReference type="ARBA" id="ARBA00004141"/>
    </source>
</evidence>
<feature type="transmembrane region" description="Helical" evidence="5">
    <location>
        <begin position="6"/>
        <end position="25"/>
    </location>
</feature>
<comment type="subcellular location">
    <subcellularLocation>
        <location evidence="1">Membrane</location>
        <topology evidence="1">Multi-pass membrane protein</topology>
    </subcellularLocation>
</comment>
<gene>
    <name evidence="6" type="ORF">KK137_08530</name>
</gene>
<comment type="caution">
    <text evidence="6">The sequence shown here is derived from an EMBL/GenBank/DDBJ whole genome shotgun (WGS) entry which is preliminary data.</text>
</comment>
<reference evidence="6 7" key="1">
    <citation type="submission" date="2021-05" db="EMBL/GenBank/DDBJ databases">
        <title>Croceibacterium sp. LX-88 genome sequence.</title>
        <authorList>
            <person name="Luo X."/>
        </authorList>
    </citation>
    <scope>NUCLEOTIDE SEQUENCE [LARGE SCALE GENOMIC DNA]</scope>
    <source>
        <strain evidence="6 7">LX-88</strain>
    </source>
</reference>
<dbReference type="EMBL" id="JAHFVK010000001">
    <property type="protein sequence ID" value="MBT2134375.1"/>
    <property type="molecule type" value="Genomic_DNA"/>
</dbReference>
<dbReference type="Pfam" id="PF01758">
    <property type="entry name" value="SBF"/>
    <property type="match status" value="1"/>
</dbReference>
<evidence type="ECO:0000256" key="5">
    <source>
        <dbReference type="SAM" id="Phobius"/>
    </source>
</evidence>
<feature type="transmembrane region" description="Helical" evidence="5">
    <location>
        <begin position="162"/>
        <end position="183"/>
    </location>
</feature>